<name>A0A0S4JI58_BODSA</name>
<dbReference type="EMBL" id="CYKH01001894">
    <property type="protein sequence ID" value="CUG91164.1"/>
    <property type="molecule type" value="Genomic_DNA"/>
</dbReference>
<dbReference type="Proteomes" id="UP000051952">
    <property type="component" value="Unassembled WGS sequence"/>
</dbReference>
<gene>
    <name evidence="2" type="ORF">BSAL_30520</name>
</gene>
<evidence type="ECO:0000313" key="3">
    <source>
        <dbReference type="Proteomes" id="UP000051952"/>
    </source>
</evidence>
<proteinExistence type="predicted"/>
<keyword evidence="3" id="KW-1185">Reference proteome</keyword>
<organism evidence="2 3">
    <name type="scientific">Bodo saltans</name>
    <name type="common">Flagellated protozoan</name>
    <dbReference type="NCBI Taxonomy" id="75058"/>
    <lineage>
        <taxon>Eukaryota</taxon>
        <taxon>Discoba</taxon>
        <taxon>Euglenozoa</taxon>
        <taxon>Kinetoplastea</taxon>
        <taxon>Metakinetoplastina</taxon>
        <taxon>Eubodonida</taxon>
        <taxon>Bodonidae</taxon>
        <taxon>Bodo</taxon>
    </lineage>
</organism>
<accession>A0A0S4JI58</accession>
<reference evidence="3" key="1">
    <citation type="submission" date="2015-09" db="EMBL/GenBank/DDBJ databases">
        <authorList>
            <consortium name="Pathogen Informatics"/>
        </authorList>
    </citation>
    <scope>NUCLEOTIDE SEQUENCE [LARGE SCALE GENOMIC DNA]</scope>
    <source>
        <strain evidence="3">Lake Konstanz</strain>
    </source>
</reference>
<feature type="region of interest" description="Disordered" evidence="1">
    <location>
        <begin position="229"/>
        <end position="251"/>
    </location>
</feature>
<evidence type="ECO:0000256" key="1">
    <source>
        <dbReference type="SAM" id="MobiDB-lite"/>
    </source>
</evidence>
<dbReference type="VEuPathDB" id="TriTrypDB:BSAL_30520"/>
<protein>
    <submittedName>
        <fullName evidence="2">Uncharacterized protein</fullName>
    </submittedName>
</protein>
<dbReference type="AlphaFoldDB" id="A0A0S4JI58"/>
<evidence type="ECO:0000313" key="2">
    <source>
        <dbReference type="EMBL" id="CUG91164.1"/>
    </source>
</evidence>
<sequence>MASSGTSPHGHLRVQNVVKFLRVGFFSCHPCHGWNFLFLQVPRRCYDVAGTNVVSLVHFLWYIIFFCPRSILGANNRGDWNCLNPFTFRCFFFPRICGARERQVPWLVPCSDEWDNRSPDTQAPLLWTEFFLELNDALQFPIYPVDFHKHFDVDSPNFSPLVFSTVHFASSQLGMNALCFKKIRQSLLWPHAVRLESERNWSVAPRNNNLESQQHHLLPPTIHQATTSLEKNSTSTPKQKKHTAALQSSKF</sequence>